<dbReference type="Proteomes" id="UP001596157">
    <property type="component" value="Unassembled WGS sequence"/>
</dbReference>
<evidence type="ECO:0000259" key="1">
    <source>
        <dbReference type="Pfam" id="PF04738"/>
    </source>
</evidence>
<keyword evidence="3" id="KW-1185">Reference proteome</keyword>
<sequence length="754" mass="80612">MSAHLVELGATGWLVWRDGLLRSAGLPVTGLDRFADDELAVLADGTLDCTVTGEVFDKAFADALERAGSAATATAADPLLREAVTWQNPSVLLALHGLVNGKPQRNVRRRDREKALLRYWQRYCGKSETIGFFGPVCWMRVEEGVAPLTVAPGGASPRGRRVFFEAWAVAAFADRLAEDVAVRRWWPVRPRPHVSVEGQSAVVPLLPPVPLTAVEAAVLALCDGRPAKDVADAGIQRTPEDTYLMLDRFVERGLLHWDAGLPLSPRAEEVLAERIAAIGDAAVRAGAEAGLARLRAGRDRVARAAGDPVALAECLAALDTEFIAITGVQPRRRSGRTYAGRTLVYEDTARDVDVVVGTALLDRIAEPLDVVLRAARWLTAELGAVIGAALRELHAEQTGPVRLSDLWTLSQGLLFTGDNQPADAVAAEFTRRCAVLFGAGGTLSSADALAKAAELFPAAEPGWPSGRVHSPDIQVAAPDVDAINRGECVFVLGELHPASTPVDSALFSVWHPDQAALRAGLDADLGPARLRVLLPAEFPRQTGRTRHGLDGPLDRELGIGDATGADLDRSVPGTACLVEDIDGELVVVLPDGGTWPLLEAFHDLLSAKLMDSFKLLAPAAHTPRVTIGELVVARETWRTTVAETGLATVTGERERYLAVRAVRARLGMPERVFAKIGTETKPCYVDFTGPLHAQVFASMLRTAAAEGGPEVSVVFTELLPTLEQAWLADGEGDSYVSELRLQITDPVRYGGGAV</sequence>
<organism evidence="2 3">
    <name type="scientific">Actinokineospora guangxiensis</name>
    <dbReference type="NCBI Taxonomy" id="1490288"/>
    <lineage>
        <taxon>Bacteria</taxon>
        <taxon>Bacillati</taxon>
        <taxon>Actinomycetota</taxon>
        <taxon>Actinomycetes</taxon>
        <taxon>Pseudonocardiales</taxon>
        <taxon>Pseudonocardiaceae</taxon>
        <taxon>Actinokineospora</taxon>
    </lineage>
</organism>
<dbReference type="EMBL" id="JBHSKF010000003">
    <property type="protein sequence ID" value="MFC5287301.1"/>
    <property type="molecule type" value="Genomic_DNA"/>
</dbReference>
<feature type="domain" description="Lantibiotic dehydratase N-terminal" evidence="1">
    <location>
        <begin position="76"/>
        <end position="377"/>
    </location>
</feature>
<accession>A0ABW0EN19</accession>
<proteinExistence type="predicted"/>
<gene>
    <name evidence="2" type="ORF">ACFPM7_09590</name>
</gene>
<protein>
    <submittedName>
        <fullName evidence="2">Lantibiotic dehydratase</fullName>
    </submittedName>
</protein>
<name>A0ABW0EN19_9PSEU</name>
<dbReference type="InterPro" id="IPR006827">
    <property type="entry name" value="Lant_deHydtase_N"/>
</dbReference>
<comment type="caution">
    <text evidence="2">The sequence shown here is derived from an EMBL/GenBank/DDBJ whole genome shotgun (WGS) entry which is preliminary data.</text>
</comment>
<reference evidence="3" key="1">
    <citation type="journal article" date="2019" name="Int. J. Syst. Evol. Microbiol.">
        <title>The Global Catalogue of Microorganisms (GCM) 10K type strain sequencing project: providing services to taxonomists for standard genome sequencing and annotation.</title>
        <authorList>
            <consortium name="The Broad Institute Genomics Platform"/>
            <consortium name="The Broad Institute Genome Sequencing Center for Infectious Disease"/>
            <person name="Wu L."/>
            <person name="Ma J."/>
        </authorList>
    </citation>
    <scope>NUCLEOTIDE SEQUENCE [LARGE SCALE GENOMIC DNA]</scope>
    <source>
        <strain evidence="3">CCUG 59778</strain>
    </source>
</reference>
<evidence type="ECO:0000313" key="3">
    <source>
        <dbReference type="Proteomes" id="UP001596157"/>
    </source>
</evidence>
<evidence type="ECO:0000313" key="2">
    <source>
        <dbReference type="EMBL" id="MFC5287301.1"/>
    </source>
</evidence>
<dbReference type="Pfam" id="PF04738">
    <property type="entry name" value="Lant_dehydr_N"/>
    <property type="match status" value="1"/>
</dbReference>
<dbReference type="RefSeq" id="WP_378246083.1">
    <property type="nucleotide sequence ID" value="NZ_JBHSKF010000003.1"/>
</dbReference>